<dbReference type="GO" id="GO:0005634">
    <property type="term" value="C:nucleus"/>
    <property type="evidence" value="ECO:0007669"/>
    <property type="project" value="TreeGrafter"/>
</dbReference>
<protein>
    <submittedName>
        <fullName evidence="2">Jg2269 protein</fullName>
    </submittedName>
</protein>
<feature type="domain" description="MADF" evidence="1">
    <location>
        <begin position="162"/>
        <end position="258"/>
    </location>
</feature>
<accession>A0A8S4RRL5</accession>
<name>A0A8S4RRL5_9NEOP</name>
<comment type="caution">
    <text evidence="2">The sequence shown here is derived from an EMBL/GenBank/DDBJ whole genome shotgun (WGS) entry which is preliminary data.</text>
</comment>
<dbReference type="InterPro" id="IPR006578">
    <property type="entry name" value="MADF-dom"/>
</dbReference>
<dbReference type="Proteomes" id="UP000838756">
    <property type="component" value="Unassembled WGS sequence"/>
</dbReference>
<dbReference type="InterPro" id="IPR039353">
    <property type="entry name" value="TF_Adf1"/>
</dbReference>
<dbReference type="PANTHER" id="PTHR12243">
    <property type="entry name" value="MADF DOMAIN TRANSCRIPTION FACTOR"/>
    <property type="match status" value="1"/>
</dbReference>
<dbReference type="OrthoDB" id="6159213at2759"/>
<dbReference type="GO" id="GO:0005667">
    <property type="term" value="C:transcription regulator complex"/>
    <property type="evidence" value="ECO:0007669"/>
    <property type="project" value="TreeGrafter"/>
</dbReference>
<evidence type="ECO:0000259" key="1">
    <source>
        <dbReference type="PROSITE" id="PS51029"/>
    </source>
</evidence>
<dbReference type="AlphaFoldDB" id="A0A8S4RRL5"/>
<evidence type="ECO:0000313" key="2">
    <source>
        <dbReference type="EMBL" id="CAH2240257.1"/>
    </source>
</evidence>
<dbReference type="PANTHER" id="PTHR12243:SF51">
    <property type="entry name" value="MADF DOMAIN-CONTAINING PROTEIN"/>
    <property type="match status" value="1"/>
</dbReference>
<evidence type="ECO:0000313" key="3">
    <source>
        <dbReference type="Proteomes" id="UP000838756"/>
    </source>
</evidence>
<dbReference type="PROSITE" id="PS51029">
    <property type="entry name" value="MADF"/>
    <property type="match status" value="1"/>
</dbReference>
<keyword evidence="3" id="KW-1185">Reference proteome</keyword>
<proteinExistence type="predicted"/>
<gene>
    <name evidence="2" type="primary">jg2269</name>
    <name evidence="2" type="ORF">PAEG_LOCUS16856</name>
</gene>
<dbReference type="SMART" id="SM00595">
    <property type="entry name" value="MADF"/>
    <property type="match status" value="1"/>
</dbReference>
<dbReference type="EMBL" id="CAKXAJ010025488">
    <property type="protein sequence ID" value="CAH2240257.1"/>
    <property type="molecule type" value="Genomic_DNA"/>
</dbReference>
<sequence length="394" mass="45632">MAALSNQYALKAVAIFYGLIYIDIKKFGQSSPAGHVSAAVRCVPRPVPARPNEAASQLAENCFEKARAVVLTASSLRSQFTLKVSILPLPVWPYIEGDFVERDLTCLHLQVDSQTLQQPLWVTAYNRPPAYKHSRNFKKMTASRMSCDTTKRDRNDDFDTELLISLVRSRPTIWDKSLHCHTDHRLRSDAWLEVCRALCPEFERMSGKEKNLYAGNVVKKWMNLRDAWRKSQMESKVRKVLKPYIYHDHLRFLEKNWYNYKPIVVLKRRRKLIKEEEPISFIDSDDTNHQIPDNNEGHCSCQAKKAKNEERQDSENIMQYTDRARMEESPHVSFIRGLMPMLGKLSDDEVLEFQAGVVKLLLDIRKSKTPVISEVHYGYYPPNIDAEENVDNTQ</sequence>
<dbReference type="GO" id="GO:0006357">
    <property type="term" value="P:regulation of transcription by RNA polymerase II"/>
    <property type="evidence" value="ECO:0007669"/>
    <property type="project" value="TreeGrafter"/>
</dbReference>
<dbReference type="Pfam" id="PF10545">
    <property type="entry name" value="MADF_DNA_bdg"/>
    <property type="match status" value="1"/>
</dbReference>
<reference evidence="2" key="1">
    <citation type="submission" date="2022-03" db="EMBL/GenBank/DDBJ databases">
        <authorList>
            <person name="Lindestad O."/>
        </authorList>
    </citation>
    <scope>NUCLEOTIDE SEQUENCE</scope>
</reference>
<organism evidence="2 3">
    <name type="scientific">Pararge aegeria aegeria</name>
    <dbReference type="NCBI Taxonomy" id="348720"/>
    <lineage>
        <taxon>Eukaryota</taxon>
        <taxon>Metazoa</taxon>
        <taxon>Ecdysozoa</taxon>
        <taxon>Arthropoda</taxon>
        <taxon>Hexapoda</taxon>
        <taxon>Insecta</taxon>
        <taxon>Pterygota</taxon>
        <taxon>Neoptera</taxon>
        <taxon>Endopterygota</taxon>
        <taxon>Lepidoptera</taxon>
        <taxon>Glossata</taxon>
        <taxon>Ditrysia</taxon>
        <taxon>Papilionoidea</taxon>
        <taxon>Nymphalidae</taxon>
        <taxon>Satyrinae</taxon>
        <taxon>Satyrini</taxon>
        <taxon>Parargina</taxon>
        <taxon>Pararge</taxon>
    </lineage>
</organism>